<keyword evidence="2" id="KW-1185">Reference proteome</keyword>
<evidence type="ECO:0000313" key="1">
    <source>
        <dbReference type="EMBL" id="RVT90968.1"/>
    </source>
</evidence>
<gene>
    <name evidence="1" type="ORF">EOD43_15660</name>
</gene>
<protein>
    <submittedName>
        <fullName evidence="1">Uncharacterized protein</fullName>
    </submittedName>
</protein>
<proteinExistence type="predicted"/>
<evidence type="ECO:0000313" key="2">
    <source>
        <dbReference type="Proteomes" id="UP000282971"/>
    </source>
</evidence>
<comment type="caution">
    <text evidence="1">The sequence shown here is derived from an EMBL/GenBank/DDBJ whole genome shotgun (WGS) entry which is preliminary data.</text>
</comment>
<dbReference type="EMBL" id="SACN01000002">
    <property type="protein sequence ID" value="RVT90968.1"/>
    <property type="molecule type" value="Genomic_DNA"/>
</dbReference>
<dbReference type="OrthoDB" id="467106at2"/>
<organism evidence="1 2">
    <name type="scientific">Sphingomonas crocodyli</name>
    <dbReference type="NCBI Taxonomy" id="1979270"/>
    <lineage>
        <taxon>Bacteria</taxon>
        <taxon>Pseudomonadati</taxon>
        <taxon>Pseudomonadota</taxon>
        <taxon>Alphaproteobacteria</taxon>
        <taxon>Sphingomonadales</taxon>
        <taxon>Sphingomonadaceae</taxon>
        <taxon>Sphingomonas</taxon>
    </lineage>
</organism>
<accession>A0A437LZW0</accession>
<reference evidence="1 2" key="1">
    <citation type="submission" date="2019-01" db="EMBL/GenBank/DDBJ databases">
        <authorList>
            <person name="Chen W.-M."/>
        </authorList>
    </citation>
    <scope>NUCLEOTIDE SEQUENCE [LARGE SCALE GENOMIC DNA]</scope>
    <source>
        <strain evidence="1 2">CCP-7</strain>
    </source>
</reference>
<dbReference type="RefSeq" id="WP_127744983.1">
    <property type="nucleotide sequence ID" value="NZ_SACN01000002.1"/>
</dbReference>
<sequence length="82" mass="8968">MTEEPLYMPSGEASLWQAVLALAQELSVARDRIDLLERGLAAKEVFAAGELERLPLDDDAVAIRAAARKALVDRVIQPLSRP</sequence>
<dbReference type="AlphaFoldDB" id="A0A437LZW0"/>
<dbReference type="Proteomes" id="UP000282971">
    <property type="component" value="Unassembled WGS sequence"/>
</dbReference>
<name>A0A437LZW0_9SPHN</name>